<evidence type="ECO:0000313" key="3">
    <source>
        <dbReference type="EMBL" id="GHA00808.1"/>
    </source>
</evidence>
<dbReference type="EMBL" id="BMZD01000005">
    <property type="protein sequence ID" value="GHA00808.1"/>
    <property type="molecule type" value="Genomic_DNA"/>
</dbReference>
<reference evidence="3" key="2">
    <citation type="submission" date="2020-09" db="EMBL/GenBank/DDBJ databases">
        <authorList>
            <person name="Sun Q."/>
            <person name="Kim S."/>
        </authorList>
    </citation>
    <scope>NUCLEOTIDE SEQUENCE</scope>
    <source>
        <strain evidence="3">KCTC 32422</strain>
    </source>
</reference>
<dbReference type="HAMAP" id="MF_00775">
    <property type="entry name" value="UPF0311"/>
    <property type="match status" value="1"/>
</dbReference>
<organism evidence="3 4">
    <name type="scientific">Novosphingobium arvoryzae</name>
    <dbReference type="NCBI Taxonomy" id="1256514"/>
    <lineage>
        <taxon>Bacteria</taxon>
        <taxon>Pseudomonadati</taxon>
        <taxon>Pseudomonadota</taxon>
        <taxon>Alphaproteobacteria</taxon>
        <taxon>Sphingomonadales</taxon>
        <taxon>Sphingomonadaceae</taxon>
        <taxon>Novosphingobium</taxon>
    </lineage>
</organism>
<keyword evidence="2" id="KW-0732">Signal</keyword>
<dbReference type="PANTHER" id="PTHR37315:SF1">
    <property type="entry name" value="UPF0311 PROTEIN BLR7842"/>
    <property type="match status" value="1"/>
</dbReference>
<evidence type="ECO:0000313" key="4">
    <source>
        <dbReference type="Proteomes" id="UP000634139"/>
    </source>
</evidence>
<name>A0A918VJB9_9SPHN</name>
<dbReference type="Proteomes" id="UP000634139">
    <property type="component" value="Unassembled WGS sequence"/>
</dbReference>
<dbReference type="Gene3D" id="2.40.160.20">
    <property type="match status" value="1"/>
</dbReference>
<feature type="chain" id="PRO_5037734889" description="UPF0311 protein GCM10011617_21780" evidence="2">
    <location>
        <begin position="22"/>
        <end position="180"/>
    </location>
</feature>
<sequence length="180" mass="19313">MKHLLTAAALALATLTGAAQAEVPPGAAAPAPTLTYVFSIRADLDPPIEVGTVDGGRRRFIGIRGGEVYGPRLQGTVMAGGGDWQTIMPEGLTKVEARYFLKSADGTVIEVTNPGVRVASVEVVEKLARGEVVDPSLYYFRTTPNFKVNGGPLDWMQRHAFVARGIRKPDSVVIDYYVVN</sequence>
<dbReference type="RefSeq" id="WP_189541434.1">
    <property type="nucleotide sequence ID" value="NZ_BMZD01000005.1"/>
</dbReference>
<dbReference type="Pfam" id="PF11578">
    <property type="entry name" value="DUF3237"/>
    <property type="match status" value="1"/>
</dbReference>
<keyword evidence="4" id="KW-1185">Reference proteome</keyword>
<feature type="signal peptide" evidence="2">
    <location>
        <begin position="1"/>
        <end position="21"/>
    </location>
</feature>
<comment type="similarity">
    <text evidence="1">Belongs to the UPF0311 family.</text>
</comment>
<dbReference type="PANTHER" id="PTHR37315">
    <property type="entry name" value="UPF0311 PROTEIN BLR7842"/>
    <property type="match status" value="1"/>
</dbReference>
<accession>A0A918VJB9</accession>
<gene>
    <name evidence="3" type="ORF">GCM10011617_21780</name>
</gene>
<evidence type="ECO:0000256" key="1">
    <source>
        <dbReference type="HAMAP-Rule" id="MF_00775"/>
    </source>
</evidence>
<proteinExistence type="inferred from homology"/>
<dbReference type="InterPro" id="IPR020915">
    <property type="entry name" value="UPF0311"/>
</dbReference>
<protein>
    <recommendedName>
        <fullName evidence="1">UPF0311 protein GCM10011617_21780</fullName>
    </recommendedName>
</protein>
<reference evidence="3" key="1">
    <citation type="journal article" date="2014" name="Int. J. Syst. Evol. Microbiol.">
        <title>Complete genome sequence of Corynebacterium casei LMG S-19264T (=DSM 44701T), isolated from a smear-ripened cheese.</title>
        <authorList>
            <consortium name="US DOE Joint Genome Institute (JGI-PGF)"/>
            <person name="Walter F."/>
            <person name="Albersmeier A."/>
            <person name="Kalinowski J."/>
            <person name="Ruckert C."/>
        </authorList>
    </citation>
    <scope>NUCLEOTIDE SEQUENCE</scope>
    <source>
        <strain evidence="3">KCTC 32422</strain>
    </source>
</reference>
<dbReference type="AlphaFoldDB" id="A0A918VJB9"/>
<comment type="caution">
    <text evidence="3">The sequence shown here is derived from an EMBL/GenBank/DDBJ whole genome shotgun (WGS) entry which is preliminary data.</text>
</comment>
<evidence type="ECO:0000256" key="2">
    <source>
        <dbReference type="SAM" id="SignalP"/>
    </source>
</evidence>